<dbReference type="PROSITE" id="PS00028">
    <property type="entry name" value="ZINC_FINGER_C2H2_1"/>
    <property type="match status" value="1"/>
</dbReference>
<keyword evidence="3" id="KW-1185">Reference proteome</keyword>
<dbReference type="SMART" id="SM00355">
    <property type="entry name" value="ZnF_C2H2"/>
    <property type="match status" value="2"/>
</dbReference>
<dbReference type="AlphaFoldDB" id="A0A914W1J6"/>
<dbReference type="InterPro" id="IPR013087">
    <property type="entry name" value="Znf_C2H2_type"/>
</dbReference>
<evidence type="ECO:0000256" key="1">
    <source>
        <dbReference type="PROSITE-ProRule" id="PRU00042"/>
    </source>
</evidence>
<dbReference type="PROSITE" id="PS50157">
    <property type="entry name" value="ZINC_FINGER_C2H2_2"/>
    <property type="match status" value="1"/>
</dbReference>
<evidence type="ECO:0000313" key="4">
    <source>
        <dbReference type="WBParaSite" id="PSAMB.scaffold3019size20003.g20027.t1"/>
    </source>
</evidence>
<protein>
    <submittedName>
        <fullName evidence="4">C2H2-type domain-containing protein</fullName>
    </submittedName>
</protein>
<sequence>MLLLPSHIQTIYEDAVFSEHTVMHVPGTSSGSSSSTSQDGAAPPHKKLQVFAKDGAYFALDHNLLKYYQTQEAQGLCAKIPVEVIPRRNIPSFVYEVAFCGNAADDECYYGNDGSDSSSISERDVPAEDVEDVTCAVCNHQFFCTKDLTDHQLLKRHFGCIICGETFSSFKSLQQHETANGHGYWSNDSDGARNAN</sequence>
<keyword evidence="1" id="KW-0863">Zinc-finger</keyword>
<dbReference type="GO" id="GO:0008270">
    <property type="term" value="F:zinc ion binding"/>
    <property type="evidence" value="ECO:0007669"/>
    <property type="project" value="UniProtKB-KW"/>
</dbReference>
<name>A0A914W1J6_9BILA</name>
<evidence type="ECO:0000313" key="3">
    <source>
        <dbReference type="Proteomes" id="UP000887566"/>
    </source>
</evidence>
<feature type="domain" description="C2H2-type" evidence="2">
    <location>
        <begin position="158"/>
        <end position="182"/>
    </location>
</feature>
<dbReference type="WBParaSite" id="PSAMB.scaffold3019size20003.g20027.t1">
    <property type="protein sequence ID" value="PSAMB.scaffold3019size20003.g20027.t1"/>
    <property type="gene ID" value="PSAMB.scaffold3019size20003.g20027"/>
</dbReference>
<dbReference type="Proteomes" id="UP000887566">
    <property type="component" value="Unplaced"/>
</dbReference>
<dbReference type="Gene3D" id="3.30.160.60">
    <property type="entry name" value="Classic Zinc Finger"/>
    <property type="match status" value="1"/>
</dbReference>
<reference evidence="4" key="1">
    <citation type="submission" date="2022-11" db="UniProtKB">
        <authorList>
            <consortium name="WormBaseParasite"/>
        </authorList>
    </citation>
    <scope>IDENTIFICATION</scope>
</reference>
<keyword evidence="1" id="KW-0479">Metal-binding</keyword>
<accession>A0A914W1J6</accession>
<keyword evidence="1" id="KW-0862">Zinc</keyword>
<proteinExistence type="predicted"/>
<evidence type="ECO:0000259" key="2">
    <source>
        <dbReference type="PROSITE" id="PS50157"/>
    </source>
</evidence>
<organism evidence="3 4">
    <name type="scientific">Plectus sambesii</name>
    <dbReference type="NCBI Taxonomy" id="2011161"/>
    <lineage>
        <taxon>Eukaryota</taxon>
        <taxon>Metazoa</taxon>
        <taxon>Ecdysozoa</taxon>
        <taxon>Nematoda</taxon>
        <taxon>Chromadorea</taxon>
        <taxon>Plectida</taxon>
        <taxon>Plectina</taxon>
        <taxon>Plectoidea</taxon>
        <taxon>Plectidae</taxon>
        <taxon>Plectus</taxon>
    </lineage>
</organism>